<evidence type="ECO:0000313" key="3">
    <source>
        <dbReference type="Proteomes" id="UP001197247"/>
    </source>
</evidence>
<gene>
    <name evidence="2" type="ORF">KIH74_02075</name>
</gene>
<keyword evidence="1" id="KW-1133">Transmembrane helix</keyword>
<keyword evidence="1" id="KW-0812">Transmembrane</keyword>
<proteinExistence type="predicted"/>
<organism evidence="2 3">
    <name type="scientific">Kineosporia corallincola</name>
    <dbReference type="NCBI Taxonomy" id="2835133"/>
    <lineage>
        <taxon>Bacteria</taxon>
        <taxon>Bacillati</taxon>
        <taxon>Actinomycetota</taxon>
        <taxon>Actinomycetes</taxon>
        <taxon>Kineosporiales</taxon>
        <taxon>Kineosporiaceae</taxon>
        <taxon>Kineosporia</taxon>
    </lineage>
</organism>
<dbReference type="Proteomes" id="UP001197247">
    <property type="component" value="Unassembled WGS sequence"/>
</dbReference>
<accession>A0ABS5TA03</accession>
<comment type="caution">
    <text evidence="2">The sequence shown here is derived from an EMBL/GenBank/DDBJ whole genome shotgun (WGS) entry which is preliminary data.</text>
</comment>
<dbReference type="RefSeq" id="WP_214153831.1">
    <property type="nucleotide sequence ID" value="NZ_JAHBAY010000001.1"/>
</dbReference>
<reference evidence="2 3" key="1">
    <citation type="submission" date="2021-05" db="EMBL/GenBank/DDBJ databases">
        <title>Kineosporia and Streptomyces sp. nov. two new marine actinobacteria isolated from Coral.</title>
        <authorList>
            <person name="Buangrab K."/>
            <person name="Sutthacheep M."/>
            <person name="Yeemin T."/>
            <person name="Harunari E."/>
            <person name="Igarashi Y."/>
            <person name="Kanchanasin P."/>
            <person name="Tanasupawat S."/>
            <person name="Phongsopitanun W."/>
        </authorList>
    </citation>
    <scope>NUCLEOTIDE SEQUENCE [LARGE SCALE GENOMIC DNA]</scope>
    <source>
        <strain evidence="2 3">J2-2</strain>
    </source>
</reference>
<feature type="transmembrane region" description="Helical" evidence="1">
    <location>
        <begin position="25"/>
        <end position="43"/>
    </location>
</feature>
<evidence type="ECO:0008006" key="4">
    <source>
        <dbReference type="Google" id="ProtNLM"/>
    </source>
</evidence>
<name>A0ABS5TA03_9ACTN</name>
<keyword evidence="1" id="KW-0472">Membrane</keyword>
<evidence type="ECO:0000256" key="1">
    <source>
        <dbReference type="SAM" id="Phobius"/>
    </source>
</evidence>
<sequence>MPLWLILIVVGVVLAVVGFGGVGNLLIWIGVIVLVVGAVLALVGRSRV</sequence>
<keyword evidence="3" id="KW-1185">Reference proteome</keyword>
<dbReference type="EMBL" id="JAHBAY010000001">
    <property type="protein sequence ID" value="MBT0767693.1"/>
    <property type="molecule type" value="Genomic_DNA"/>
</dbReference>
<protein>
    <recommendedName>
        <fullName evidence="4">DUF4175 domain-containing protein</fullName>
    </recommendedName>
</protein>
<evidence type="ECO:0000313" key="2">
    <source>
        <dbReference type="EMBL" id="MBT0767693.1"/>
    </source>
</evidence>